<dbReference type="InterPro" id="IPR001765">
    <property type="entry name" value="Carbonic_anhydrase"/>
</dbReference>
<keyword evidence="4" id="KW-0456">Lyase</keyword>
<dbReference type="PROSITE" id="PS51318">
    <property type="entry name" value="TAT"/>
    <property type="match status" value="1"/>
</dbReference>
<dbReference type="Proteomes" id="UP001344906">
    <property type="component" value="Unassembled WGS sequence"/>
</dbReference>
<comment type="catalytic activity">
    <reaction evidence="5">
        <text>hydrogencarbonate + H(+) = CO2 + H2O</text>
        <dbReference type="Rhea" id="RHEA:10748"/>
        <dbReference type="ChEBI" id="CHEBI:15377"/>
        <dbReference type="ChEBI" id="CHEBI:15378"/>
        <dbReference type="ChEBI" id="CHEBI:16526"/>
        <dbReference type="ChEBI" id="CHEBI:17544"/>
        <dbReference type="EC" id="4.2.1.1"/>
    </reaction>
</comment>
<dbReference type="SMART" id="SM00947">
    <property type="entry name" value="Pro_CA"/>
    <property type="match status" value="1"/>
</dbReference>
<feature type="region of interest" description="Disordered" evidence="6">
    <location>
        <begin position="33"/>
        <end position="55"/>
    </location>
</feature>
<gene>
    <name evidence="8" type="ORF">KDH_28420</name>
</gene>
<keyword evidence="7" id="KW-0732">Signal</keyword>
<comment type="similarity">
    <text evidence="1">Belongs to the beta-class carbonic anhydrase family.</text>
</comment>
<organism evidence="8 9">
    <name type="scientific">Dictyobacter halimunensis</name>
    <dbReference type="NCBI Taxonomy" id="3026934"/>
    <lineage>
        <taxon>Bacteria</taxon>
        <taxon>Bacillati</taxon>
        <taxon>Chloroflexota</taxon>
        <taxon>Ktedonobacteria</taxon>
        <taxon>Ktedonobacterales</taxon>
        <taxon>Dictyobacteraceae</taxon>
        <taxon>Dictyobacter</taxon>
    </lineage>
</organism>
<sequence>MLCKLATRRAFLAASGLAVMGITGLSSSPTAPTLYATPAGGRAPETSSPPTATQTVPTAQQALQQLLDGNRRFERGETAALRQAIAQKQTPLAIVFSCADSRVPPELVFDQHLGDLFTIRTAGQVIDDAALGTIEYGIAELAIPLLVVLGHERCGAVQAALEAVDHHAVAPGHIQYLVDYIRPSVLKAQGQGNARLSSAIHNNIVYTVHALSSRSTIIGAAVQTGTLTIVGGDYDLDAGTVRIILSSIKR</sequence>
<protein>
    <recommendedName>
        <fullName evidence="2">carbonic anhydrase</fullName>
        <ecNumber evidence="2">4.2.1.1</ecNumber>
    </recommendedName>
</protein>
<comment type="caution">
    <text evidence="8">The sequence shown here is derived from an EMBL/GenBank/DDBJ whole genome shotgun (WGS) entry which is preliminary data.</text>
</comment>
<evidence type="ECO:0000256" key="2">
    <source>
        <dbReference type="ARBA" id="ARBA00012925"/>
    </source>
</evidence>
<dbReference type="EMBL" id="BSRI01000001">
    <property type="protein sequence ID" value="GLV55998.1"/>
    <property type="molecule type" value="Genomic_DNA"/>
</dbReference>
<reference evidence="8 9" key="1">
    <citation type="submission" date="2023-02" db="EMBL/GenBank/DDBJ databases">
        <title>Dictyobacter halimunensis sp. nov., a new member of the class Ktedonobacteria from forest soil in a geothermal area.</title>
        <authorList>
            <person name="Rachmania M.K."/>
            <person name="Ningsih F."/>
            <person name="Sakai Y."/>
            <person name="Yabe S."/>
            <person name="Yokota A."/>
            <person name="Sjamsuridzal W."/>
        </authorList>
    </citation>
    <scope>NUCLEOTIDE SEQUENCE [LARGE SCALE GENOMIC DNA]</scope>
    <source>
        <strain evidence="8 9">S3.2.2.5</strain>
    </source>
</reference>
<dbReference type="Pfam" id="PF00484">
    <property type="entry name" value="Pro_CA"/>
    <property type="match status" value="1"/>
</dbReference>
<feature type="compositionally biased region" description="Low complexity" evidence="6">
    <location>
        <begin position="46"/>
        <end position="55"/>
    </location>
</feature>
<dbReference type="PROSITE" id="PS00704">
    <property type="entry name" value="PROK_CO2_ANHYDRASE_1"/>
    <property type="match status" value="1"/>
</dbReference>
<evidence type="ECO:0000256" key="7">
    <source>
        <dbReference type="SAM" id="SignalP"/>
    </source>
</evidence>
<evidence type="ECO:0000256" key="1">
    <source>
        <dbReference type="ARBA" id="ARBA00006217"/>
    </source>
</evidence>
<evidence type="ECO:0000313" key="9">
    <source>
        <dbReference type="Proteomes" id="UP001344906"/>
    </source>
</evidence>
<keyword evidence="9" id="KW-1185">Reference proteome</keyword>
<dbReference type="PANTHER" id="PTHR11002">
    <property type="entry name" value="CARBONIC ANHYDRASE"/>
    <property type="match status" value="1"/>
</dbReference>
<evidence type="ECO:0000256" key="3">
    <source>
        <dbReference type="ARBA" id="ARBA00022833"/>
    </source>
</evidence>
<dbReference type="SUPFAM" id="SSF53056">
    <property type="entry name" value="beta-carbonic anhydrase, cab"/>
    <property type="match status" value="1"/>
</dbReference>
<dbReference type="InterPro" id="IPR015892">
    <property type="entry name" value="Carbonic_anhydrase_CS"/>
</dbReference>
<evidence type="ECO:0000313" key="8">
    <source>
        <dbReference type="EMBL" id="GLV55998.1"/>
    </source>
</evidence>
<dbReference type="PANTHER" id="PTHR11002:SF79">
    <property type="entry name" value="CARBONIC ANHYDRASE 2"/>
    <property type="match status" value="1"/>
</dbReference>
<proteinExistence type="inferred from homology"/>
<name>A0ABQ6FTZ3_9CHLR</name>
<feature type="signal peptide" evidence="7">
    <location>
        <begin position="1"/>
        <end position="20"/>
    </location>
</feature>
<dbReference type="RefSeq" id="WP_338250847.1">
    <property type="nucleotide sequence ID" value="NZ_BSRI01000001.1"/>
</dbReference>
<feature type="chain" id="PRO_5045561396" description="carbonic anhydrase" evidence="7">
    <location>
        <begin position="21"/>
        <end position="250"/>
    </location>
</feature>
<dbReference type="EC" id="4.2.1.1" evidence="2"/>
<evidence type="ECO:0000256" key="5">
    <source>
        <dbReference type="ARBA" id="ARBA00048348"/>
    </source>
</evidence>
<dbReference type="InterPro" id="IPR006311">
    <property type="entry name" value="TAT_signal"/>
</dbReference>
<accession>A0ABQ6FTZ3</accession>
<keyword evidence="3" id="KW-0862">Zinc</keyword>
<dbReference type="Gene3D" id="3.40.1050.10">
    <property type="entry name" value="Carbonic anhydrase"/>
    <property type="match status" value="1"/>
</dbReference>
<dbReference type="InterPro" id="IPR036874">
    <property type="entry name" value="Carbonic_anhydrase_sf"/>
</dbReference>
<evidence type="ECO:0000256" key="4">
    <source>
        <dbReference type="ARBA" id="ARBA00023239"/>
    </source>
</evidence>
<evidence type="ECO:0000256" key="6">
    <source>
        <dbReference type="SAM" id="MobiDB-lite"/>
    </source>
</evidence>